<dbReference type="SUPFAM" id="SSF51658">
    <property type="entry name" value="Xylose isomerase-like"/>
    <property type="match status" value="1"/>
</dbReference>
<dbReference type="InterPro" id="IPR013022">
    <property type="entry name" value="Xyl_isomerase-like_TIM-brl"/>
</dbReference>
<evidence type="ECO:0000259" key="1">
    <source>
        <dbReference type="Pfam" id="PF01261"/>
    </source>
</evidence>
<dbReference type="Pfam" id="PF01261">
    <property type="entry name" value="AP_endonuc_2"/>
    <property type="match status" value="1"/>
</dbReference>
<protein>
    <submittedName>
        <fullName evidence="2">Sugar phosphate isomerase/epimerase family protein</fullName>
    </submittedName>
</protein>
<evidence type="ECO:0000313" key="2">
    <source>
        <dbReference type="EMBL" id="MEQ2440454.1"/>
    </source>
</evidence>
<accession>A0ABV1DZG4</accession>
<sequence length="262" mass="28449">MRFGLCFGDFEHAAEKLPLAKKRLGYDYVEVALCKLADMTDAQLKEFGAACEAAGLKTEATNIFFSGSAPLTGPNVDVKSLLEYTDKALYKAASLGVKTSVLGSGAARKVPEGFSKEDAFQQMAELTYQLGDVAKKYGITIVIEPLNHTETNLINSGAEGLALMRQVDHPSVGILLDYYHMCVDHEDVSIVAQAAESGKLGHTHISSPTRYFPRGEELEECIPFFAALKAAGYDGRMSSECIGDPLENDWDSKIIREALARA</sequence>
<feature type="domain" description="Xylose isomerase-like TIM barrel" evidence="1">
    <location>
        <begin position="22"/>
        <end position="250"/>
    </location>
</feature>
<dbReference type="RefSeq" id="WP_349219029.1">
    <property type="nucleotide sequence ID" value="NZ_JBBMFD010000008.1"/>
</dbReference>
<name>A0ABV1DZG4_9FIRM</name>
<reference evidence="2 3" key="1">
    <citation type="submission" date="2024-03" db="EMBL/GenBank/DDBJ databases">
        <title>Human intestinal bacterial collection.</title>
        <authorList>
            <person name="Pauvert C."/>
            <person name="Hitch T.C.A."/>
            <person name="Clavel T."/>
        </authorList>
    </citation>
    <scope>NUCLEOTIDE SEQUENCE [LARGE SCALE GENOMIC DNA]</scope>
    <source>
        <strain evidence="2 3">CLA-JM-H44</strain>
    </source>
</reference>
<evidence type="ECO:0000313" key="3">
    <source>
        <dbReference type="Proteomes" id="UP001489509"/>
    </source>
</evidence>
<organism evidence="2 3">
    <name type="scientific">Solibaculum intestinale</name>
    <dbReference type="NCBI Taxonomy" id="3133165"/>
    <lineage>
        <taxon>Bacteria</taxon>
        <taxon>Bacillati</taxon>
        <taxon>Bacillota</taxon>
        <taxon>Clostridia</taxon>
        <taxon>Eubacteriales</taxon>
        <taxon>Oscillospiraceae</taxon>
        <taxon>Solibaculum</taxon>
    </lineage>
</organism>
<dbReference type="InterPro" id="IPR036237">
    <property type="entry name" value="Xyl_isomerase-like_sf"/>
</dbReference>
<proteinExistence type="predicted"/>
<dbReference type="InterPro" id="IPR050312">
    <property type="entry name" value="IolE/XylAMocC-like"/>
</dbReference>
<comment type="caution">
    <text evidence="2">The sequence shown here is derived from an EMBL/GenBank/DDBJ whole genome shotgun (WGS) entry which is preliminary data.</text>
</comment>
<keyword evidence="2" id="KW-0413">Isomerase</keyword>
<dbReference type="EMBL" id="JBBMFD010000008">
    <property type="protein sequence ID" value="MEQ2440454.1"/>
    <property type="molecule type" value="Genomic_DNA"/>
</dbReference>
<dbReference type="PANTHER" id="PTHR12110">
    <property type="entry name" value="HYDROXYPYRUVATE ISOMERASE"/>
    <property type="match status" value="1"/>
</dbReference>
<gene>
    <name evidence="2" type="ORF">WMO26_06415</name>
</gene>
<dbReference type="PANTHER" id="PTHR12110:SF21">
    <property type="entry name" value="XYLOSE ISOMERASE-LIKE TIM BARREL DOMAIN-CONTAINING PROTEIN"/>
    <property type="match status" value="1"/>
</dbReference>
<dbReference type="Proteomes" id="UP001489509">
    <property type="component" value="Unassembled WGS sequence"/>
</dbReference>
<dbReference type="Gene3D" id="3.20.20.150">
    <property type="entry name" value="Divalent-metal-dependent TIM barrel enzymes"/>
    <property type="match status" value="1"/>
</dbReference>
<keyword evidence="3" id="KW-1185">Reference proteome</keyword>
<dbReference type="GO" id="GO:0016853">
    <property type="term" value="F:isomerase activity"/>
    <property type="evidence" value="ECO:0007669"/>
    <property type="project" value="UniProtKB-KW"/>
</dbReference>